<feature type="transmembrane region" description="Helical" evidence="1">
    <location>
        <begin position="77"/>
        <end position="97"/>
    </location>
</feature>
<dbReference type="GO" id="GO:0016020">
    <property type="term" value="C:membrane"/>
    <property type="evidence" value="ECO:0007669"/>
    <property type="project" value="InterPro"/>
</dbReference>
<reference evidence="2" key="1">
    <citation type="journal article" date="2012" name="Science">
        <title>Fermentation, hydrogen, and sulfur metabolism in multiple uncultivated bacterial phyla.</title>
        <authorList>
            <person name="Wrighton K.C."/>
            <person name="Thomas B.C."/>
            <person name="Sharon I."/>
            <person name="Miller C.S."/>
            <person name="Castelle C.J."/>
            <person name="VerBerkmoes N.C."/>
            <person name="Wilkins M.J."/>
            <person name="Hettich R.L."/>
            <person name="Lipton M.S."/>
            <person name="Williams K.H."/>
            <person name="Long P.E."/>
            <person name="Banfield J.F."/>
        </authorList>
    </citation>
    <scope>NUCLEOTIDE SEQUENCE [LARGE SCALE GENOMIC DNA]</scope>
</reference>
<feature type="transmembrane region" description="Helical" evidence="1">
    <location>
        <begin position="136"/>
        <end position="153"/>
    </location>
</feature>
<evidence type="ECO:0000313" key="2">
    <source>
        <dbReference type="EMBL" id="EKD44210.1"/>
    </source>
</evidence>
<accession>K1YMN5</accession>
<name>K1YMN5_9BACT</name>
<comment type="caution">
    <text evidence="2">The sequence shown here is derived from an EMBL/GenBank/DDBJ whole genome shotgun (WGS) entry which is preliminary data.</text>
</comment>
<keyword evidence="1" id="KW-0472">Membrane</keyword>
<feature type="transmembrane region" description="Helical" evidence="1">
    <location>
        <begin position="159"/>
        <end position="177"/>
    </location>
</feature>
<sequence length="265" mass="32867">MKKCPFCWEEIQDSAKKCRFCWEWLNKQEEQIKHKLISEKSEKKNTDNQHLITKYKFINRLIKFLYLDRKRISWWQYFLWFIKIILLLLPISLLINLSEYYSLAWNVVAYLSIIILIIMGWIHIKQSISRRHDLGLFWWFALLNALAFILLIISWWDGILQNTFFVIIFLILIFISGEKWTNRYWENPYSSHSSEHWKKTKWEDKIVELIVDKKELWTTIEYKWNKIHYPIDAKVWYKYIIKWKWYEGYSGWENWDLIYVVTEIQ</sequence>
<evidence type="ECO:0000256" key="1">
    <source>
        <dbReference type="SAM" id="Phobius"/>
    </source>
</evidence>
<dbReference type="AlphaFoldDB" id="K1YMN5"/>
<feature type="transmembrane region" description="Helical" evidence="1">
    <location>
        <begin position="103"/>
        <end position="124"/>
    </location>
</feature>
<evidence type="ECO:0008006" key="3">
    <source>
        <dbReference type="Google" id="ProtNLM"/>
    </source>
</evidence>
<gene>
    <name evidence="2" type="ORF">ACD_71C00213G0005</name>
</gene>
<protein>
    <recommendedName>
        <fullName evidence="3">Zinc ribbon domain-containing protein</fullName>
    </recommendedName>
</protein>
<keyword evidence="1" id="KW-1133">Transmembrane helix</keyword>
<keyword evidence="1" id="KW-0812">Transmembrane</keyword>
<dbReference type="EMBL" id="AMFJ01028944">
    <property type="protein sequence ID" value="EKD44210.1"/>
    <property type="molecule type" value="Genomic_DNA"/>
</dbReference>
<proteinExistence type="predicted"/>
<organism evidence="2">
    <name type="scientific">uncultured bacterium</name>
    <name type="common">gcode 4</name>
    <dbReference type="NCBI Taxonomy" id="1234023"/>
    <lineage>
        <taxon>Bacteria</taxon>
        <taxon>environmental samples</taxon>
    </lineage>
</organism>